<evidence type="ECO:0000313" key="4">
    <source>
        <dbReference type="RefSeq" id="XP_033536781.1"/>
    </source>
</evidence>
<dbReference type="GO" id="GO:0008168">
    <property type="term" value="F:methyltransferase activity"/>
    <property type="evidence" value="ECO:0007669"/>
    <property type="project" value="UniProtKB-KW"/>
</dbReference>
<sequence>MGLSGTGLVAYTTFSYMTLSRNAEIVQPLPEDFDPVQRYDAQARTFDSEVKWQEYFWGISTLRRRMTSEASGHVLESAAGTGRNAGYFEERNCKSITFMDPSGPMLEVARKKWEDSHRFSKEEKRVPVRWLEESTTGEVPMPEGQPVGYDVVIQTMGLCSTEDPVEMLKSLGRLGRPGGRILLLDHGRFHYDTMNKALDGSATDHAKKYGCWWNRDIEAIVRESGLEVVEQRRHALGTMYEFELKPFSREDRQKMEATEAKSLRATTSSPPKPKETKSAYSWWWRS</sequence>
<feature type="region of interest" description="Disordered" evidence="1">
    <location>
        <begin position="251"/>
        <end position="286"/>
    </location>
</feature>
<feature type="compositionally biased region" description="Basic and acidic residues" evidence="1">
    <location>
        <begin position="251"/>
        <end position="262"/>
    </location>
</feature>
<dbReference type="Pfam" id="PF13489">
    <property type="entry name" value="Methyltransf_23"/>
    <property type="match status" value="1"/>
</dbReference>
<evidence type="ECO:0000313" key="3">
    <source>
        <dbReference type="Proteomes" id="UP000504638"/>
    </source>
</evidence>
<accession>A0A6G1GB65</accession>
<evidence type="ECO:0000313" key="2">
    <source>
        <dbReference type="EMBL" id="KAF1815150.1"/>
    </source>
</evidence>
<keyword evidence="3" id="KW-1185">Reference proteome</keyword>
<reference evidence="4" key="3">
    <citation type="submission" date="2025-04" db="UniProtKB">
        <authorList>
            <consortium name="RefSeq"/>
        </authorList>
    </citation>
    <scope>IDENTIFICATION</scope>
    <source>
        <strain evidence="4">CBS 781.70</strain>
    </source>
</reference>
<dbReference type="Gene3D" id="3.40.50.150">
    <property type="entry name" value="Vaccinia Virus protein VP39"/>
    <property type="match status" value="1"/>
</dbReference>
<dbReference type="PANTHER" id="PTHR42912">
    <property type="entry name" value="METHYLTRANSFERASE"/>
    <property type="match status" value="1"/>
</dbReference>
<dbReference type="AlphaFoldDB" id="A0A6G1GB65"/>
<dbReference type="SUPFAM" id="SSF53335">
    <property type="entry name" value="S-adenosyl-L-methionine-dependent methyltransferases"/>
    <property type="match status" value="1"/>
</dbReference>
<dbReference type="InterPro" id="IPR050508">
    <property type="entry name" value="Methyltransf_Superfamily"/>
</dbReference>
<dbReference type="InterPro" id="IPR029063">
    <property type="entry name" value="SAM-dependent_MTases_sf"/>
</dbReference>
<reference evidence="4" key="2">
    <citation type="submission" date="2020-04" db="EMBL/GenBank/DDBJ databases">
        <authorList>
            <consortium name="NCBI Genome Project"/>
        </authorList>
    </citation>
    <scope>NUCLEOTIDE SEQUENCE</scope>
    <source>
        <strain evidence="4">CBS 781.70</strain>
    </source>
</reference>
<evidence type="ECO:0000256" key="1">
    <source>
        <dbReference type="SAM" id="MobiDB-lite"/>
    </source>
</evidence>
<dbReference type="CDD" id="cd02440">
    <property type="entry name" value="AdoMet_MTases"/>
    <property type="match status" value="1"/>
</dbReference>
<keyword evidence="2 4" id="KW-0489">Methyltransferase</keyword>
<name>A0A6G1GB65_9PEZI</name>
<protein>
    <submittedName>
        <fullName evidence="2 4">S-adenosyl-L-methionine-dependent methyltransferase</fullName>
    </submittedName>
</protein>
<dbReference type="PANTHER" id="PTHR42912:SF83">
    <property type="entry name" value="METHYLTRANSFERASE TYPE 11 DOMAIN-CONTAINING PROTEIN"/>
    <property type="match status" value="1"/>
</dbReference>
<dbReference type="GeneID" id="54416690"/>
<reference evidence="2 4" key="1">
    <citation type="submission" date="2020-01" db="EMBL/GenBank/DDBJ databases">
        <authorList>
            <consortium name="DOE Joint Genome Institute"/>
            <person name="Haridas S."/>
            <person name="Albert R."/>
            <person name="Binder M."/>
            <person name="Bloem J."/>
            <person name="Labutti K."/>
            <person name="Salamov A."/>
            <person name="Andreopoulos B."/>
            <person name="Baker S.E."/>
            <person name="Barry K."/>
            <person name="Bills G."/>
            <person name="Bluhm B.H."/>
            <person name="Cannon C."/>
            <person name="Castanera R."/>
            <person name="Culley D.E."/>
            <person name="Daum C."/>
            <person name="Ezra D."/>
            <person name="Gonzalez J.B."/>
            <person name="Henrissat B."/>
            <person name="Kuo A."/>
            <person name="Liang C."/>
            <person name="Lipzen A."/>
            <person name="Lutzoni F."/>
            <person name="Magnuson J."/>
            <person name="Mondo S."/>
            <person name="Nolan M."/>
            <person name="Ohm R."/>
            <person name="Pangilinan J."/>
            <person name="Park H.-J."/>
            <person name="Ramirez L."/>
            <person name="Alfaro M."/>
            <person name="Sun H."/>
            <person name="Tritt A."/>
            <person name="Yoshinaga Y."/>
            <person name="Zwiers L.-H."/>
            <person name="Turgeon B.G."/>
            <person name="Goodwin S.B."/>
            <person name="Spatafora J.W."/>
            <person name="Crous P.W."/>
            <person name="Grigoriev I.V."/>
        </authorList>
    </citation>
    <scope>NUCLEOTIDE SEQUENCE</scope>
    <source>
        <strain evidence="2 4">CBS 781.70</strain>
    </source>
</reference>
<keyword evidence="2" id="KW-0808">Transferase</keyword>
<dbReference type="EMBL" id="ML975152">
    <property type="protein sequence ID" value="KAF1815150.1"/>
    <property type="molecule type" value="Genomic_DNA"/>
</dbReference>
<proteinExistence type="predicted"/>
<gene>
    <name evidence="2 4" type="ORF">P152DRAFT_391894</name>
</gene>
<dbReference type="RefSeq" id="XP_033536781.1">
    <property type="nucleotide sequence ID" value="XM_033676120.1"/>
</dbReference>
<dbReference type="Proteomes" id="UP000504638">
    <property type="component" value="Unplaced"/>
</dbReference>
<dbReference type="GO" id="GO:0032259">
    <property type="term" value="P:methylation"/>
    <property type="evidence" value="ECO:0007669"/>
    <property type="project" value="UniProtKB-KW"/>
</dbReference>
<organism evidence="2">
    <name type="scientific">Eremomyces bilateralis CBS 781.70</name>
    <dbReference type="NCBI Taxonomy" id="1392243"/>
    <lineage>
        <taxon>Eukaryota</taxon>
        <taxon>Fungi</taxon>
        <taxon>Dikarya</taxon>
        <taxon>Ascomycota</taxon>
        <taxon>Pezizomycotina</taxon>
        <taxon>Dothideomycetes</taxon>
        <taxon>Dothideomycetes incertae sedis</taxon>
        <taxon>Eremomycetales</taxon>
        <taxon>Eremomycetaceae</taxon>
        <taxon>Eremomyces</taxon>
    </lineage>
</organism>
<dbReference type="OrthoDB" id="416496at2759"/>